<evidence type="ECO:0000313" key="3">
    <source>
        <dbReference type="Proteomes" id="UP001484239"/>
    </source>
</evidence>
<name>A0ABU9E6K6_9BACT</name>
<gene>
    <name evidence="2" type="ORF">WI372_01220</name>
</gene>
<dbReference type="Gene3D" id="2.30.40.10">
    <property type="entry name" value="Urease, subunit C, domain 1"/>
    <property type="match status" value="1"/>
</dbReference>
<feature type="domain" description="Amidohydrolase-related" evidence="1">
    <location>
        <begin position="14"/>
        <end position="58"/>
    </location>
</feature>
<evidence type="ECO:0000313" key="2">
    <source>
        <dbReference type="EMBL" id="MEK9499600.1"/>
    </source>
</evidence>
<reference evidence="2 3" key="1">
    <citation type="submission" date="2024-02" db="EMBL/GenBank/DDBJ databases">
        <title>A novel Gemmatimonadota bacterium.</title>
        <authorList>
            <person name="Du Z.-J."/>
            <person name="Ye Y.-Q."/>
        </authorList>
    </citation>
    <scope>NUCLEOTIDE SEQUENCE [LARGE SCALE GENOMIC DNA]</scope>
    <source>
        <strain evidence="2 3">DH-20</strain>
    </source>
</reference>
<evidence type="ECO:0000259" key="1">
    <source>
        <dbReference type="Pfam" id="PF01979"/>
    </source>
</evidence>
<dbReference type="InterPro" id="IPR011059">
    <property type="entry name" value="Metal-dep_hydrolase_composite"/>
</dbReference>
<dbReference type="SUPFAM" id="SSF51338">
    <property type="entry name" value="Composite domain of metallo-dependent hydrolases"/>
    <property type="match status" value="1"/>
</dbReference>
<comment type="caution">
    <text evidence="2">The sequence shown here is derived from an EMBL/GenBank/DDBJ whole genome shotgun (WGS) entry which is preliminary data.</text>
</comment>
<dbReference type="Pfam" id="PF01979">
    <property type="entry name" value="Amidohydro_1"/>
    <property type="match status" value="1"/>
</dbReference>
<dbReference type="InterPro" id="IPR006680">
    <property type="entry name" value="Amidohydro-rel"/>
</dbReference>
<organism evidence="2 3">
    <name type="scientific">Gaopeijia maritima</name>
    <dbReference type="NCBI Taxonomy" id="3119007"/>
    <lineage>
        <taxon>Bacteria</taxon>
        <taxon>Pseudomonadati</taxon>
        <taxon>Gemmatimonadota</taxon>
        <taxon>Longimicrobiia</taxon>
        <taxon>Gaopeijiales</taxon>
        <taxon>Gaopeijiaceae</taxon>
        <taxon>Gaopeijia</taxon>
    </lineage>
</organism>
<protein>
    <submittedName>
        <fullName evidence="2">Amidohydrolase family protein</fullName>
    </submittedName>
</protein>
<dbReference type="EMBL" id="JBBHLI010000001">
    <property type="protein sequence ID" value="MEK9499600.1"/>
    <property type="molecule type" value="Genomic_DNA"/>
</dbReference>
<sequence length="75" mass="7771">MVHHIYGIDFALASFGMADSLGVVETGYLADLVLLEGNPADDIAQVGRVTGVVRAGRWLDRSELDAAVEAALGGG</sequence>
<keyword evidence="3" id="KW-1185">Reference proteome</keyword>
<proteinExistence type="predicted"/>
<accession>A0ABU9E6K6</accession>
<dbReference type="Proteomes" id="UP001484239">
    <property type="component" value="Unassembled WGS sequence"/>
</dbReference>